<feature type="non-terminal residue" evidence="1">
    <location>
        <position position="1"/>
    </location>
</feature>
<reference evidence="1" key="2">
    <citation type="submission" date="2013-05" db="EMBL/GenBank/DDBJ databases">
        <authorList>
            <person name="Carter J.-M."/>
            <person name="Baker S.C."/>
            <person name="Pink R."/>
            <person name="Carter D.R.F."/>
            <person name="Collins A."/>
            <person name="Tomlin J."/>
            <person name="Gibbs M."/>
            <person name="Breuker C.J."/>
        </authorList>
    </citation>
    <scope>NUCLEOTIDE SEQUENCE</scope>
    <source>
        <tissue evidence="1">Ovary</tissue>
    </source>
</reference>
<accession>S4NW02</accession>
<protein>
    <submittedName>
        <fullName evidence="1">Uncharacterized protein</fullName>
    </submittedName>
</protein>
<reference evidence="1" key="1">
    <citation type="journal article" date="2013" name="BMC Genomics">
        <title>Unscrambling butterfly oogenesis.</title>
        <authorList>
            <person name="Carter J.M."/>
            <person name="Baker S.C."/>
            <person name="Pink R."/>
            <person name="Carter D.R."/>
            <person name="Collins A."/>
            <person name="Tomlin J."/>
            <person name="Gibbs M."/>
            <person name="Breuker C.J."/>
        </authorList>
    </citation>
    <scope>NUCLEOTIDE SEQUENCE</scope>
    <source>
        <tissue evidence="1">Ovary</tissue>
    </source>
</reference>
<sequence length="86" mass="10137">RLPEKEHPCYYTVRFWRGDPLTYPSICLTRNFPIIAPLPKPTERLILMRFMNCLKSKMPSFLGVPLTIIEANHNESHSLRNNMEHN</sequence>
<organism evidence="1">
    <name type="scientific">Pararge aegeria</name>
    <name type="common">speckled wood butterfly</name>
    <dbReference type="NCBI Taxonomy" id="116150"/>
    <lineage>
        <taxon>Eukaryota</taxon>
        <taxon>Metazoa</taxon>
        <taxon>Ecdysozoa</taxon>
        <taxon>Arthropoda</taxon>
        <taxon>Hexapoda</taxon>
        <taxon>Insecta</taxon>
        <taxon>Pterygota</taxon>
        <taxon>Neoptera</taxon>
        <taxon>Endopterygota</taxon>
        <taxon>Lepidoptera</taxon>
        <taxon>Glossata</taxon>
        <taxon>Ditrysia</taxon>
        <taxon>Papilionoidea</taxon>
        <taxon>Nymphalidae</taxon>
        <taxon>Satyrinae</taxon>
        <taxon>Satyrini</taxon>
        <taxon>Parargina</taxon>
        <taxon>Pararge</taxon>
    </lineage>
</organism>
<dbReference type="EMBL" id="GAIX01009649">
    <property type="protein sequence ID" value="JAA82911.1"/>
    <property type="molecule type" value="Transcribed_RNA"/>
</dbReference>
<evidence type="ECO:0000313" key="1">
    <source>
        <dbReference type="EMBL" id="JAA82911.1"/>
    </source>
</evidence>
<proteinExistence type="predicted"/>
<feature type="non-terminal residue" evidence="1">
    <location>
        <position position="86"/>
    </location>
</feature>
<name>S4NW02_9NEOP</name>
<dbReference type="AlphaFoldDB" id="S4NW02"/>